<dbReference type="PROSITE" id="PS51782">
    <property type="entry name" value="LYSM"/>
    <property type="match status" value="4"/>
</dbReference>
<dbReference type="AlphaFoldDB" id="H5S8N9"/>
<dbReference type="PANTHER" id="PTHR33734">
    <property type="entry name" value="LYSM DOMAIN-CONTAINING GPI-ANCHORED PROTEIN 2"/>
    <property type="match status" value="1"/>
</dbReference>
<feature type="domain" description="LysM" evidence="3">
    <location>
        <begin position="437"/>
        <end position="481"/>
    </location>
</feature>
<dbReference type="InterPro" id="IPR008258">
    <property type="entry name" value="Transglycosylase_SLT_dom_1"/>
</dbReference>
<gene>
    <name evidence="4" type="ORF">HGMM_F01E03C26</name>
</gene>
<accession>H5S8N9</accession>
<dbReference type="GO" id="GO:0000270">
    <property type="term" value="P:peptidoglycan metabolic process"/>
    <property type="evidence" value="ECO:0007669"/>
    <property type="project" value="InterPro"/>
</dbReference>
<dbReference type="PANTHER" id="PTHR33734:SF22">
    <property type="entry name" value="MEMBRANE-BOUND LYTIC MUREIN TRANSGLYCOSYLASE D"/>
    <property type="match status" value="1"/>
</dbReference>
<dbReference type="SUPFAM" id="SSF54106">
    <property type="entry name" value="LysM domain"/>
    <property type="match status" value="4"/>
</dbReference>
<dbReference type="SUPFAM" id="SSF53955">
    <property type="entry name" value="Lysozyme-like"/>
    <property type="match status" value="1"/>
</dbReference>
<dbReference type="Gene3D" id="1.10.530.10">
    <property type="match status" value="1"/>
</dbReference>
<dbReference type="InterPro" id="IPR000189">
    <property type="entry name" value="Transglyc_AS"/>
</dbReference>
<feature type="domain" description="LysM" evidence="3">
    <location>
        <begin position="587"/>
        <end position="631"/>
    </location>
</feature>
<dbReference type="CDD" id="cd00118">
    <property type="entry name" value="LysM"/>
    <property type="match status" value="4"/>
</dbReference>
<dbReference type="CDD" id="cd16894">
    <property type="entry name" value="MltD-like"/>
    <property type="match status" value="1"/>
</dbReference>
<dbReference type="InterPro" id="IPR018392">
    <property type="entry name" value="LysM"/>
</dbReference>
<organism evidence="4">
    <name type="scientific">uncultured Bacteroidota bacterium</name>
    <dbReference type="NCBI Taxonomy" id="152509"/>
    <lineage>
        <taxon>Bacteria</taxon>
        <taxon>Pseudomonadati</taxon>
        <taxon>Bacteroidota</taxon>
        <taxon>environmental samples</taxon>
    </lineage>
</organism>
<feature type="signal peptide" evidence="2">
    <location>
        <begin position="1"/>
        <end position="20"/>
    </location>
</feature>
<dbReference type="PROSITE" id="PS00922">
    <property type="entry name" value="TRANSGLYCOSYLASE"/>
    <property type="match status" value="1"/>
</dbReference>
<dbReference type="GO" id="GO:0016020">
    <property type="term" value="C:membrane"/>
    <property type="evidence" value="ECO:0007669"/>
    <property type="project" value="InterPro"/>
</dbReference>
<dbReference type="InterPro" id="IPR023346">
    <property type="entry name" value="Lysozyme-like_dom_sf"/>
</dbReference>
<evidence type="ECO:0000259" key="3">
    <source>
        <dbReference type="PROSITE" id="PS51782"/>
    </source>
</evidence>
<feature type="chain" id="PRO_5003597356" evidence="2">
    <location>
        <begin position="21"/>
        <end position="698"/>
    </location>
</feature>
<dbReference type="InterPro" id="IPR036779">
    <property type="entry name" value="LysM_dom_sf"/>
</dbReference>
<name>H5S8N9_9BACT</name>
<evidence type="ECO:0000256" key="1">
    <source>
        <dbReference type="ARBA" id="ARBA00007734"/>
    </source>
</evidence>
<feature type="domain" description="LysM" evidence="3">
    <location>
        <begin position="653"/>
        <end position="697"/>
    </location>
</feature>
<evidence type="ECO:0000256" key="2">
    <source>
        <dbReference type="SAM" id="SignalP"/>
    </source>
</evidence>
<dbReference type="Pfam" id="PF01464">
    <property type="entry name" value="SLT"/>
    <property type="match status" value="1"/>
</dbReference>
<dbReference type="SMART" id="SM00257">
    <property type="entry name" value="LysM"/>
    <property type="match status" value="4"/>
</dbReference>
<evidence type="ECO:0000313" key="4">
    <source>
        <dbReference type="EMBL" id="BAL52525.1"/>
    </source>
</evidence>
<reference evidence="4" key="2">
    <citation type="journal article" date="2012" name="PLoS ONE">
        <title>A Deeply Branching Thermophilic Bacterium with an Ancient Acetyl-CoA Pathway Dominates a Subsurface Ecosystem.</title>
        <authorList>
            <person name="Takami H."/>
            <person name="Noguchi H."/>
            <person name="Takaki Y."/>
            <person name="Uchiyama I."/>
            <person name="Toyoda A."/>
            <person name="Nishi S."/>
            <person name="Chee G.-J."/>
            <person name="Arai W."/>
            <person name="Nunoura T."/>
            <person name="Itoh T."/>
            <person name="Hattori M."/>
            <person name="Takai K."/>
        </authorList>
    </citation>
    <scope>NUCLEOTIDE SEQUENCE</scope>
</reference>
<dbReference type="Pfam" id="PF01476">
    <property type="entry name" value="LysM"/>
    <property type="match status" value="4"/>
</dbReference>
<feature type="domain" description="LysM" evidence="3">
    <location>
        <begin position="523"/>
        <end position="566"/>
    </location>
</feature>
<sequence>MQGWTYGLLVASLAVMCVLAAAQASQSHQRTGSSSACCQSKALPDEFSVLDQHPAQSDEVSRQLDQARQYYLRGLAAIERRDTTKAAKLFEAAMDVLNQLASTPGIERNEDYADLAQSIIEDFENFIRPIDELEVSSPLFVMRDRLFQAVEVVQSPVAGVTVPSGTLSTTVPLVQNEYVANAIAFLTNNERGRAFFKKVLARMNRFFPLFRRVAREENVPEELIHLAIIESGLDPNAVSPARAVGLWQFIQSTGALYQLRVTPWYDERRDPEKSTRAAMRHLRDLYQELGDWHLVLAAYNCGINCVRRAIKQSGLENPTYWQIREYLPRETRGYVPMFIAATLVAMQAEAYGFRKEEIIPEPEWAYDTVTVFEPLSLSVAAQCAATTLDTLKALNPELVRSVTPPDQPYTLRVPVGRAQEFNVRLALLAPEERQPWVTHSVGRGETLAQIADRYGVSLSDLAELNGMTTSARLRRGQVIRVPLTPTQPAIVNQSLAADTSTAAVESAPAAPPAPASAPQPAYATHRVRRGETLAQIADDYGTTIAELRRINRLRRSYLVAGQVLRVPLGASVAERRQNAEPAQSKRIVHRVRRGESIGTIAALYGVRQADLVRWNPELRSGVVIAGQSLSIYVEPQGKGSARAMPRTVNRLPKWYVVRAGDTLFSIARRFGVDVEHILSRNKAIDPEHLRVGQRVRLQ</sequence>
<comment type="similarity">
    <text evidence="1">Belongs to the transglycosylase Slt family.</text>
</comment>
<dbReference type="EMBL" id="AP011630">
    <property type="protein sequence ID" value="BAL52525.1"/>
    <property type="molecule type" value="Genomic_DNA"/>
</dbReference>
<proteinExistence type="inferred from homology"/>
<protein>
    <submittedName>
        <fullName evidence="4">Peptidoglycan N-acetylmuramoylhydrolase</fullName>
    </submittedName>
</protein>
<keyword evidence="2" id="KW-0732">Signal</keyword>
<reference evidence="4" key="1">
    <citation type="journal article" date="2005" name="Environ. Microbiol.">
        <title>Genetic and functional properties of uncultivated thermophilic crenarchaeotes from a subsurface gold mine as revealed by analysis of genome fragments.</title>
        <authorList>
            <person name="Nunoura T."/>
            <person name="Hirayama H."/>
            <person name="Takami H."/>
            <person name="Oida H."/>
            <person name="Nishi S."/>
            <person name="Shimamura S."/>
            <person name="Suzuki Y."/>
            <person name="Inagaki F."/>
            <person name="Takai K."/>
            <person name="Nealson K.H."/>
            <person name="Horikoshi K."/>
        </authorList>
    </citation>
    <scope>NUCLEOTIDE SEQUENCE</scope>
</reference>
<keyword evidence="4" id="KW-0378">Hydrolase</keyword>
<dbReference type="GO" id="GO:0016787">
    <property type="term" value="F:hydrolase activity"/>
    <property type="evidence" value="ECO:0007669"/>
    <property type="project" value="UniProtKB-KW"/>
</dbReference>
<dbReference type="GO" id="GO:0008932">
    <property type="term" value="F:lytic endotransglycosylase activity"/>
    <property type="evidence" value="ECO:0007669"/>
    <property type="project" value="TreeGrafter"/>
</dbReference>
<dbReference type="Gene3D" id="3.10.350.10">
    <property type="entry name" value="LysM domain"/>
    <property type="match status" value="4"/>
</dbReference>